<dbReference type="EMBL" id="MKCT01000044">
    <property type="protein sequence ID" value="OHX19170.1"/>
    <property type="molecule type" value="Genomic_DNA"/>
</dbReference>
<evidence type="ECO:0000313" key="3">
    <source>
        <dbReference type="EMBL" id="OHX19170.1"/>
    </source>
</evidence>
<dbReference type="InterPro" id="IPR053947">
    <property type="entry name" value="YscD_ppl__2nd"/>
</dbReference>
<dbReference type="InterPro" id="IPR012843">
    <property type="entry name" value="YscD"/>
</dbReference>
<proteinExistence type="predicted"/>
<dbReference type="NCBIfam" id="TIGR02500">
    <property type="entry name" value="type_III_yscD"/>
    <property type="match status" value="1"/>
</dbReference>
<accession>A0ABX3CAV9</accession>
<keyword evidence="1" id="KW-1133">Transmembrane helix</keyword>
<feature type="domain" description="YscD-like Bon-like" evidence="2">
    <location>
        <begin position="211"/>
        <end position="274"/>
    </location>
</feature>
<organism evidence="3 4">
    <name type="scientific">Chromobacterium sphagni</name>
    <dbReference type="NCBI Taxonomy" id="1903179"/>
    <lineage>
        <taxon>Bacteria</taxon>
        <taxon>Pseudomonadati</taxon>
        <taxon>Pseudomonadota</taxon>
        <taxon>Betaproteobacteria</taxon>
        <taxon>Neisseriales</taxon>
        <taxon>Chromobacteriaceae</taxon>
        <taxon>Chromobacterium</taxon>
    </lineage>
</organism>
<keyword evidence="1" id="KW-0812">Transmembrane</keyword>
<dbReference type="Pfam" id="PF21937">
    <property type="entry name" value="Yop-YscD_ppl_2nd"/>
    <property type="match status" value="1"/>
</dbReference>
<reference evidence="3 4" key="1">
    <citation type="submission" date="2016-09" db="EMBL/GenBank/DDBJ databases">
        <title>Chromobacterium muskegensis sp. nov., an insecticidal bacterium isolated from Sphagnum bogs.</title>
        <authorList>
            <person name="Sparks M.E."/>
            <person name="Blackburn M.B."/>
            <person name="Gundersen-Rindal D.E."/>
            <person name="Mitchell A."/>
            <person name="Farrar R."/>
            <person name="Kuhar D."/>
        </authorList>
    </citation>
    <scope>NUCLEOTIDE SEQUENCE [LARGE SCALE GENOMIC DNA]</scope>
    <source>
        <strain evidence="3 4">14B-1</strain>
    </source>
</reference>
<dbReference type="Proteomes" id="UP000180280">
    <property type="component" value="Unassembled WGS sequence"/>
</dbReference>
<gene>
    <name evidence="3" type="ORF">BI344_19040</name>
</gene>
<feature type="transmembrane region" description="Helical" evidence="1">
    <location>
        <begin position="120"/>
        <end position="140"/>
    </location>
</feature>
<protein>
    <submittedName>
        <fullName evidence="3">EscD/YscD/HrpQ family type III secretion system inner membrane ring protein</fullName>
    </submittedName>
</protein>
<dbReference type="RefSeq" id="WP_071113862.1">
    <property type="nucleotide sequence ID" value="NZ_MKCT01000044.1"/>
</dbReference>
<keyword evidence="4" id="KW-1185">Reference proteome</keyword>
<keyword evidence="1" id="KW-0472">Membrane</keyword>
<evidence type="ECO:0000256" key="1">
    <source>
        <dbReference type="SAM" id="Phobius"/>
    </source>
</evidence>
<evidence type="ECO:0000313" key="4">
    <source>
        <dbReference type="Proteomes" id="UP000180280"/>
    </source>
</evidence>
<comment type="caution">
    <text evidence="3">The sequence shown here is derived from an EMBL/GenBank/DDBJ whole genome shotgun (WGS) entry which is preliminary data.</text>
</comment>
<sequence>MEYLFKLKWLNGPLAGRDLELPAGELRLGGDDPDIALALEEGAATVLTVTPEGVTMAPPVPVWVEGLPWDAGQKLPLGQAIDLAGQGLVLAEADGAMAMLTLPSRRLPEVVTTKPAARPWLLAGGIVLISAALTAVLLLWPKPVEPPPFDARAWLAREMADPGLSGVKAELDERGVVRLSGLCASSQAIERLRGRMREQGLNFSDESLDADTLRRQVRQVLELNGYREVEVSAGHAPDQVLIYGAIQANAAWLRASTQLRAISALNGWRVVNDRAELFGRLVDRLSRKGLLDGLSIGVSGQELLISGQLPPERARAVAAATAAFNADGPRLKARFQNIPAAAPAANILPAAIVSVGGNANSIYLELANGMRLQQGGTLPSGYRIYALNHTALTLIQEQRLVSIPLHL</sequence>
<name>A0ABX3CAV9_9NEIS</name>
<evidence type="ECO:0000259" key="2">
    <source>
        <dbReference type="Pfam" id="PF21937"/>
    </source>
</evidence>